<evidence type="ECO:0000256" key="2">
    <source>
        <dbReference type="ARBA" id="ARBA00006859"/>
    </source>
</evidence>
<evidence type="ECO:0000256" key="6">
    <source>
        <dbReference type="ARBA" id="ARBA00022989"/>
    </source>
</evidence>
<dbReference type="AlphaFoldDB" id="A0A1I7YYX2"/>
<keyword evidence="6 8" id="KW-1133">Transmembrane helix</keyword>
<keyword evidence="4" id="KW-0378">Hydrolase</keyword>
<keyword evidence="3 8" id="KW-0812">Transmembrane</keyword>
<reference evidence="10" key="1">
    <citation type="submission" date="2016-11" db="UniProtKB">
        <authorList>
            <consortium name="WormBaseParasite"/>
        </authorList>
    </citation>
    <scope>IDENTIFICATION</scope>
</reference>
<name>A0A1I7YYX2_9BILA</name>
<sequence>MADVVSTTPAPAAEPSANETVKFDEFEQFTAYGSLYGMAILCLIVGGYRSVLFVQRHVTKKKAIETSLSTREAMKFPFTASLVLFGLYCFFNFNKVFAYVADYLPVKIIDIVNRLNSTEVDSPVNVTEVPAHGVKALLKKALIYMPEINKSNVMHFLLLLLCWEGCVALAAILKPFFQFFLRRLPIGDRQPRRNVPYLISFKSGKKEMDEGDIEDAHKDETEYIVKIEFDSHDLICIAVCIWVGVSHLYQRHWITNNLLGIAFSIYGIENLHLSSFKAGTWLLAGLFVYDVFWVFGTEVMTTVAKGIDAPILLQFPLDIYRNGWLDANKYAMLGLGDIVIPGIFVALLRRFDHRIGQKADGKKSQKPRYYFIVTMFAYAFGLFITMGVMHYFKAAQPALLYLVPSCVLIPLIVAAIRGEAHELWNYTEEALTEAHQNKLKEKAAEKKTQ</sequence>
<dbReference type="GO" id="GO:0042500">
    <property type="term" value="F:aspartic endopeptidase activity, intramembrane cleaving"/>
    <property type="evidence" value="ECO:0007669"/>
    <property type="project" value="InterPro"/>
</dbReference>
<evidence type="ECO:0000256" key="8">
    <source>
        <dbReference type="SAM" id="Phobius"/>
    </source>
</evidence>
<keyword evidence="7 8" id="KW-0472">Membrane</keyword>
<dbReference type="SMART" id="SM00730">
    <property type="entry name" value="PSN"/>
    <property type="match status" value="1"/>
</dbReference>
<feature type="transmembrane region" description="Helical" evidence="8">
    <location>
        <begin position="76"/>
        <end position="93"/>
    </location>
</feature>
<dbReference type="GO" id="GO:0033619">
    <property type="term" value="P:membrane protein proteolysis"/>
    <property type="evidence" value="ECO:0007669"/>
    <property type="project" value="TreeGrafter"/>
</dbReference>
<dbReference type="InterPro" id="IPR006639">
    <property type="entry name" value="Preselin/SPP"/>
</dbReference>
<dbReference type="PANTHER" id="PTHR12174:SF23">
    <property type="entry name" value="MINOR HISTOCOMPATIBILITY ANTIGEN H13"/>
    <property type="match status" value="1"/>
</dbReference>
<dbReference type="InterPro" id="IPR007369">
    <property type="entry name" value="Peptidase_A22B_SPP"/>
</dbReference>
<comment type="subcellular location">
    <subcellularLocation>
        <location evidence="1">Endoplasmic reticulum membrane</location>
        <topology evidence="1">Multi-pass membrane protein</topology>
    </subcellularLocation>
</comment>
<comment type="similarity">
    <text evidence="2">Belongs to the peptidase A22B family.</text>
</comment>
<dbReference type="PANTHER" id="PTHR12174">
    <property type="entry name" value="SIGNAL PEPTIDE PEPTIDASE"/>
    <property type="match status" value="1"/>
</dbReference>
<evidence type="ECO:0000256" key="5">
    <source>
        <dbReference type="ARBA" id="ARBA00022824"/>
    </source>
</evidence>
<feature type="transmembrane region" description="Helical" evidence="8">
    <location>
        <begin position="278"/>
        <end position="296"/>
    </location>
</feature>
<keyword evidence="5" id="KW-0256">Endoplasmic reticulum</keyword>
<feature type="transmembrane region" description="Helical" evidence="8">
    <location>
        <begin position="398"/>
        <end position="416"/>
    </location>
</feature>
<dbReference type="GO" id="GO:0098553">
    <property type="term" value="C:lumenal side of endoplasmic reticulum membrane"/>
    <property type="evidence" value="ECO:0007669"/>
    <property type="project" value="TreeGrafter"/>
</dbReference>
<dbReference type="Pfam" id="PF04258">
    <property type="entry name" value="Peptidase_A22B"/>
    <property type="match status" value="1"/>
</dbReference>
<evidence type="ECO:0000313" key="10">
    <source>
        <dbReference type="WBParaSite" id="L893_g21229.t1"/>
    </source>
</evidence>
<organism evidence="9 10">
    <name type="scientific">Steinernema glaseri</name>
    <dbReference type="NCBI Taxonomy" id="37863"/>
    <lineage>
        <taxon>Eukaryota</taxon>
        <taxon>Metazoa</taxon>
        <taxon>Ecdysozoa</taxon>
        <taxon>Nematoda</taxon>
        <taxon>Chromadorea</taxon>
        <taxon>Rhabditida</taxon>
        <taxon>Tylenchina</taxon>
        <taxon>Panagrolaimomorpha</taxon>
        <taxon>Strongyloidoidea</taxon>
        <taxon>Steinernematidae</taxon>
        <taxon>Steinernema</taxon>
    </lineage>
</organism>
<dbReference type="GO" id="GO:0098554">
    <property type="term" value="C:cytoplasmic side of endoplasmic reticulum membrane"/>
    <property type="evidence" value="ECO:0007669"/>
    <property type="project" value="TreeGrafter"/>
</dbReference>
<evidence type="ECO:0000256" key="3">
    <source>
        <dbReference type="ARBA" id="ARBA00022692"/>
    </source>
</evidence>
<evidence type="ECO:0000256" key="7">
    <source>
        <dbReference type="ARBA" id="ARBA00023136"/>
    </source>
</evidence>
<feature type="transmembrane region" description="Helical" evidence="8">
    <location>
        <begin position="153"/>
        <end position="173"/>
    </location>
</feature>
<dbReference type="GO" id="GO:0006465">
    <property type="term" value="P:signal peptide processing"/>
    <property type="evidence" value="ECO:0007669"/>
    <property type="project" value="TreeGrafter"/>
</dbReference>
<proteinExistence type="inferred from homology"/>
<dbReference type="Proteomes" id="UP000095287">
    <property type="component" value="Unplaced"/>
</dbReference>
<keyword evidence="9" id="KW-1185">Reference proteome</keyword>
<feature type="transmembrane region" description="Helical" evidence="8">
    <location>
        <begin position="35"/>
        <end position="55"/>
    </location>
</feature>
<evidence type="ECO:0000256" key="4">
    <source>
        <dbReference type="ARBA" id="ARBA00022801"/>
    </source>
</evidence>
<feature type="transmembrane region" description="Helical" evidence="8">
    <location>
        <begin position="369"/>
        <end position="392"/>
    </location>
</feature>
<evidence type="ECO:0000313" key="9">
    <source>
        <dbReference type="Proteomes" id="UP000095287"/>
    </source>
</evidence>
<accession>A0A1I7YYX2</accession>
<evidence type="ECO:0000256" key="1">
    <source>
        <dbReference type="ARBA" id="ARBA00004477"/>
    </source>
</evidence>
<dbReference type="WBParaSite" id="L893_g21229.t1">
    <property type="protein sequence ID" value="L893_g21229.t1"/>
    <property type="gene ID" value="L893_g21229"/>
</dbReference>
<feature type="transmembrane region" description="Helical" evidence="8">
    <location>
        <begin position="330"/>
        <end position="348"/>
    </location>
</feature>
<protein>
    <submittedName>
        <fullName evidence="10">Minor histocompatibility antigen H13</fullName>
    </submittedName>
</protein>